<dbReference type="EMBL" id="JBHTNH010000029">
    <property type="protein sequence ID" value="MFD1363127.1"/>
    <property type="molecule type" value="Genomic_DNA"/>
</dbReference>
<dbReference type="Proteomes" id="UP001597178">
    <property type="component" value="Unassembled WGS sequence"/>
</dbReference>
<evidence type="ECO:0008006" key="5">
    <source>
        <dbReference type="Google" id="ProtNLM"/>
    </source>
</evidence>
<feature type="region of interest" description="Disordered" evidence="1">
    <location>
        <begin position="112"/>
        <end position="161"/>
    </location>
</feature>
<evidence type="ECO:0000313" key="3">
    <source>
        <dbReference type="EMBL" id="MFD1363127.1"/>
    </source>
</evidence>
<feature type="transmembrane region" description="Helical" evidence="2">
    <location>
        <begin position="5"/>
        <end position="22"/>
    </location>
</feature>
<evidence type="ECO:0000313" key="4">
    <source>
        <dbReference type="Proteomes" id="UP001597178"/>
    </source>
</evidence>
<name>A0ABW3ZXH8_9BACI</name>
<protein>
    <recommendedName>
        <fullName evidence="5">Permease</fullName>
    </recommendedName>
</protein>
<evidence type="ECO:0000256" key="2">
    <source>
        <dbReference type="SAM" id="Phobius"/>
    </source>
</evidence>
<gene>
    <name evidence="3" type="ORF">ACFQ4A_15870</name>
</gene>
<accession>A0ABW3ZXH8</accession>
<proteinExistence type="predicted"/>
<evidence type="ECO:0000256" key="1">
    <source>
        <dbReference type="SAM" id="MobiDB-lite"/>
    </source>
</evidence>
<dbReference type="RefSeq" id="WP_382402340.1">
    <property type="nucleotide sequence ID" value="NZ_JBHTNH010000029.1"/>
</dbReference>
<feature type="transmembrane region" description="Helical" evidence="2">
    <location>
        <begin position="53"/>
        <end position="74"/>
    </location>
</feature>
<feature type="transmembrane region" description="Helical" evidence="2">
    <location>
        <begin position="28"/>
        <end position="46"/>
    </location>
</feature>
<organism evidence="3 4">
    <name type="scientific">Lentibacillus salinarum</name>
    <dbReference type="NCBI Taxonomy" id="446820"/>
    <lineage>
        <taxon>Bacteria</taxon>
        <taxon>Bacillati</taxon>
        <taxon>Bacillota</taxon>
        <taxon>Bacilli</taxon>
        <taxon>Bacillales</taxon>
        <taxon>Bacillaceae</taxon>
        <taxon>Lentibacillus</taxon>
    </lineage>
</organism>
<comment type="caution">
    <text evidence="3">The sequence shown here is derived from an EMBL/GenBank/DDBJ whole genome shotgun (WGS) entry which is preliminary data.</text>
</comment>
<keyword evidence="2" id="KW-1133">Transmembrane helix</keyword>
<reference evidence="4" key="1">
    <citation type="journal article" date="2019" name="Int. J. Syst. Evol. Microbiol.">
        <title>The Global Catalogue of Microorganisms (GCM) 10K type strain sequencing project: providing services to taxonomists for standard genome sequencing and annotation.</title>
        <authorList>
            <consortium name="The Broad Institute Genomics Platform"/>
            <consortium name="The Broad Institute Genome Sequencing Center for Infectious Disease"/>
            <person name="Wu L."/>
            <person name="Ma J."/>
        </authorList>
    </citation>
    <scope>NUCLEOTIDE SEQUENCE [LARGE SCALE GENOMIC DNA]</scope>
    <source>
        <strain evidence="4">CCUG 54822</strain>
    </source>
</reference>
<sequence>MILFGLLVLGCIGWLIVFTGWWIPSPNIALTIGVGLFIFLLFELTFLRKRNTITISAVLAYANIAIGCWVHEFWQANSYPYALWTTRFMLIVALMLSAIILVGLIKNKSTRDRNRSHHNENQSFKSLFKRKKDEENKQEVSIVLGEATEQDHHQNNASGGQ</sequence>
<keyword evidence="2" id="KW-0472">Membrane</keyword>
<keyword evidence="4" id="KW-1185">Reference proteome</keyword>
<keyword evidence="2" id="KW-0812">Transmembrane</keyword>
<feature type="transmembrane region" description="Helical" evidence="2">
    <location>
        <begin position="86"/>
        <end position="105"/>
    </location>
</feature>